<evidence type="ECO:0000313" key="3">
    <source>
        <dbReference type="Proteomes" id="UP000260680"/>
    </source>
</evidence>
<name>A0A3E2N3I3_9FIRM</name>
<proteinExistence type="predicted"/>
<organism evidence="2 3">
    <name type="scientific">Lacrimispora amygdalina</name>
    <dbReference type="NCBI Taxonomy" id="253257"/>
    <lineage>
        <taxon>Bacteria</taxon>
        <taxon>Bacillati</taxon>
        <taxon>Bacillota</taxon>
        <taxon>Clostridia</taxon>
        <taxon>Lachnospirales</taxon>
        <taxon>Lachnospiraceae</taxon>
        <taxon>Lacrimispora</taxon>
    </lineage>
</organism>
<reference evidence="2 3" key="1">
    <citation type="submission" date="2018-07" db="EMBL/GenBank/DDBJ databases">
        <title>New species, Clostridium PI-S10-A1B.</title>
        <authorList>
            <person name="Krishna G."/>
            <person name="Summeta K."/>
            <person name="Shikha S."/>
            <person name="Prabhu P.B."/>
            <person name="Suresh K."/>
        </authorList>
    </citation>
    <scope>NUCLEOTIDE SEQUENCE [LARGE SCALE GENOMIC DNA]</scope>
    <source>
        <strain evidence="2 3">PI-S10-A1B</strain>
    </source>
</reference>
<dbReference type="EMBL" id="QOHO01000149">
    <property type="protein sequence ID" value="RFZ75560.1"/>
    <property type="molecule type" value="Genomic_DNA"/>
</dbReference>
<dbReference type="Pfam" id="PF14317">
    <property type="entry name" value="YcxB"/>
    <property type="match status" value="1"/>
</dbReference>
<dbReference type="AlphaFoldDB" id="A0A3E2N3I3"/>
<accession>A0A3E2N3I3</accession>
<sequence length="83" mass="9748">MIKWDSEITADSWGKTFSDVIHMTTENKNQRKISYNHILKYIETKNLIILILDGRMFVPLDKNGFIEGDAESCKRFIDGRIRK</sequence>
<dbReference type="OrthoDB" id="9953442at2"/>
<gene>
    <name evidence="2" type="ORF">DS742_28335</name>
</gene>
<protein>
    <submittedName>
        <fullName evidence="2">YcxB family protein</fullName>
    </submittedName>
</protein>
<dbReference type="Proteomes" id="UP000260680">
    <property type="component" value="Unassembled WGS sequence"/>
</dbReference>
<evidence type="ECO:0000259" key="1">
    <source>
        <dbReference type="Pfam" id="PF14317"/>
    </source>
</evidence>
<dbReference type="InterPro" id="IPR025588">
    <property type="entry name" value="YcxB-like_C"/>
</dbReference>
<feature type="domain" description="YcxB-like C-terminal" evidence="1">
    <location>
        <begin position="21"/>
        <end position="72"/>
    </location>
</feature>
<evidence type="ECO:0000313" key="2">
    <source>
        <dbReference type="EMBL" id="RFZ75560.1"/>
    </source>
</evidence>
<comment type="caution">
    <text evidence="2">The sequence shown here is derived from an EMBL/GenBank/DDBJ whole genome shotgun (WGS) entry which is preliminary data.</text>
</comment>